<comment type="caution">
    <text evidence="1">The sequence shown here is derived from an EMBL/GenBank/DDBJ whole genome shotgun (WGS) entry which is preliminary data.</text>
</comment>
<dbReference type="RefSeq" id="WP_017057158.1">
    <property type="nucleotide sequence ID" value="NZ_JBGONX010000042.1"/>
</dbReference>
<gene>
    <name evidence="1" type="ORF">ACED24_20145</name>
</gene>
<name>A0ABV4LKK5_9VIBR</name>
<reference evidence="1 2" key="1">
    <citation type="submission" date="2024-06" db="EMBL/GenBank/DDBJ databases">
        <authorList>
            <person name="Steensen K."/>
            <person name="Seneca J."/>
            <person name="Bartlau N."/>
            <person name="Yu A.X."/>
            <person name="Polz M.F."/>
        </authorList>
    </citation>
    <scope>NUCLEOTIDE SEQUENCE [LARGE SCALE GENOMIC DNA]</scope>
    <source>
        <strain evidence="1 2">5S240</strain>
    </source>
</reference>
<accession>A0ABV4LKK5</accession>
<proteinExistence type="predicted"/>
<organism evidence="1 2">
    <name type="scientific">Vibrio kanaloae</name>
    <dbReference type="NCBI Taxonomy" id="170673"/>
    <lineage>
        <taxon>Bacteria</taxon>
        <taxon>Pseudomonadati</taxon>
        <taxon>Pseudomonadota</taxon>
        <taxon>Gammaproteobacteria</taxon>
        <taxon>Vibrionales</taxon>
        <taxon>Vibrionaceae</taxon>
        <taxon>Vibrio</taxon>
    </lineage>
</organism>
<keyword evidence="2" id="KW-1185">Reference proteome</keyword>
<evidence type="ECO:0000313" key="1">
    <source>
        <dbReference type="EMBL" id="MEZ8092375.1"/>
    </source>
</evidence>
<evidence type="ECO:0000313" key="2">
    <source>
        <dbReference type="Proteomes" id="UP001569177"/>
    </source>
</evidence>
<dbReference type="Proteomes" id="UP001569177">
    <property type="component" value="Unassembled WGS sequence"/>
</dbReference>
<evidence type="ECO:0008006" key="3">
    <source>
        <dbReference type="Google" id="ProtNLM"/>
    </source>
</evidence>
<protein>
    <recommendedName>
        <fullName evidence="3">DUF3800 domain-containing protein</fullName>
    </recommendedName>
</protein>
<dbReference type="EMBL" id="JBGOOJ010000037">
    <property type="protein sequence ID" value="MEZ8092375.1"/>
    <property type="molecule type" value="Genomic_DNA"/>
</dbReference>
<sequence length="317" mass="35459">MYKNIPSLPIAEGNALGIVLDGCIQQYDKVFDTAPFKSFAVYSDYSGKTNGKYHIYSFLFTPLDFVGNYYAAVEKSRMVRGLNRGELSFKKMGHNPKMLAVAQDALRHSNNLLPGLLVNVVVDKKINTLFSEDQRGSKNYLKQSLEDGGFLHLPKQSIETALRIAHIFSFLTASVLPSDKPIFWMSDNEDDFYPSGNEKIRKDFLKLLDRVLPLYMSSGYDFINFCTQGAVDVKWHRELVSLVDLSAAGLNDIMTSNVRKQPIAAKSEVIGKWLSLEQGLSLQKMNLYISMSDSGIHSGKVDIGFNGDKSDMVKLAL</sequence>